<gene>
    <name evidence="3" type="ORF">BBO_06640</name>
</gene>
<evidence type="ECO:0000313" key="4">
    <source>
        <dbReference type="Proteomes" id="UP000076863"/>
    </source>
</evidence>
<name>A0A169YFC1_9HYPO</name>
<dbReference type="EMBL" id="AZHA01000023">
    <property type="protein sequence ID" value="OAA39216.1"/>
    <property type="molecule type" value="Genomic_DNA"/>
</dbReference>
<reference evidence="3 4" key="1">
    <citation type="journal article" date="2016" name="Genome Biol. Evol.">
        <title>Divergent and convergent evolution of fungal pathogenicity.</title>
        <authorList>
            <person name="Shang Y."/>
            <person name="Xiao G."/>
            <person name="Zheng P."/>
            <person name="Cen K."/>
            <person name="Zhan S."/>
            <person name="Wang C."/>
        </authorList>
    </citation>
    <scope>NUCLEOTIDE SEQUENCE [LARGE SCALE GENOMIC DNA]</scope>
    <source>
        <strain evidence="3 4">RCEF 3172</strain>
    </source>
</reference>
<keyword evidence="4" id="KW-1185">Reference proteome</keyword>
<evidence type="ECO:0000256" key="1">
    <source>
        <dbReference type="SAM" id="SignalP"/>
    </source>
</evidence>
<dbReference type="Pfam" id="PF13577">
    <property type="entry name" value="SnoaL_4"/>
    <property type="match status" value="1"/>
</dbReference>
<organism evidence="3 4">
    <name type="scientific">Beauveria brongniartii RCEF 3172</name>
    <dbReference type="NCBI Taxonomy" id="1081107"/>
    <lineage>
        <taxon>Eukaryota</taxon>
        <taxon>Fungi</taxon>
        <taxon>Dikarya</taxon>
        <taxon>Ascomycota</taxon>
        <taxon>Pezizomycotina</taxon>
        <taxon>Sordariomycetes</taxon>
        <taxon>Hypocreomycetidae</taxon>
        <taxon>Hypocreales</taxon>
        <taxon>Cordycipitaceae</taxon>
        <taxon>Beauveria</taxon>
        <taxon>Beauveria brongniartii</taxon>
    </lineage>
</organism>
<accession>A0A169YFC1</accession>
<dbReference type="AlphaFoldDB" id="A0A169YFC1"/>
<evidence type="ECO:0000259" key="2">
    <source>
        <dbReference type="Pfam" id="PF13577"/>
    </source>
</evidence>
<sequence>MWPSSAFLLTLCNLSATQNVLNSSSSNSPFTQQPSLEPVPFFDLPDTFGNAGNGANTSEVEAIRNTLALYPLAIDGKNFAALERVFASNAVANYSDPIGVLTSLSTIQSVLQEGVAAFTTQHSYGTQLIEVTSLTSAKSLTYIIATHFGKNAHAGKAFTAYGQYQDTWVKQSGGKWRISRRNLVYMGPLTGDTSIMETKE</sequence>
<feature type="domain" description="SnoaL-like" evidence="2">
    <location>
        <begin position="58"/>
        <end position="182"/>
    </location>
</feature>
<dbReference type="Gene3D" id="3.10.450.50">
    <property type="match status" value="1"/>
</dbReference>
<feature type="signal peptide" evidence="1">
    <location>
        <begin position="1"/>
        <end position="17"/>
    </location>
</feature>
<dbReference type="Proteomes" id="UP000076863">
    <property type="component" value="Unassembled WGS sequence"/>
</dbReference>
<keyword evidence="1" id="KW-0732">Signal</keyword>
<dbReference type="InterPro" id="IPR032710">
    <property type="entry name" value="NTF2-like_dom_sf"/>
</dbReference>
<proteinExistence type="predicted"/>
<dbReference type="OrthoDB" id="2148716at2759"/>
<protein>
    <recommendedName>
        <fullName evidence="2">SnoaL-like domain-containing protein</fullName>
    </recommendedName>
</protein>
<feature type="chain" id="PRO_5007902911" description="SnoaL-like domain-containing protein" evidence="1">
    <location>
        <begin position="18"/>
        <end position="200"/>
    </location>
</feature>
<dbReference type="SUPFAM" id="SSF54427">
    <property type="entry name" value="NTF2-like"/>
    <property type="match status" value="1"/>
</dbReference>
<evidence type="ECO:0000313" key="3">
    <source>
        <dbReference type="EMBL" id="OAA39216.1"/>
    </source>
</evidence>
<comment type="caution">
    <text evidence="3">The sequence shown here is derived from an EMBL/GenBank/DDBJ whole genome shotgun (WGS) entry which is preliminary data.</text>
</comment>
<dbReference type="InterPro" id="IPR037401">
    <property type="entry name" value="SnoaL-like"/>
</dbReference>